<dbReference type="AlphaFoldDB" id="A0AAE0L780"/>
<protein>
    <submittedName>
        <fullName evidence="2">Uncharacterized protein</fullName>
    </submittedName>
</protein>
<proteinExistence type="predicted"/>
<dbReference type="Proteomes" id="UP001190700">
    <property type="component" value="Unassembled WGS sequence"/>
</dbReference>
<name>A0AAE0L780_9CHLO</name>
<organism evidence="2 3">
    <name type="scientific">Cymbomonas tetramitiformis</name>
    <dbReference type="NCBI Taxonomy" id="36881"/>
    <lineage>
        <taxon>Eukaryota</taxon>
        <taxon>Viridiplantae</taxon>
        <taxon>Chlorophyta</taxon>
        <taxon>Pyramimonadophyceae</taxon>
        <taxon>Pyramimonadales</taxon>
        <taxon>Pyramimonadaceae</taxon>
        <taxon>Cymbomonas</taxon>
    </lineage>
</organism>
<sequence length="177" mass="19934">MTGEGEGNSQREREGALPLLKSTPLGPLASHMISRNIRSLGIQERTLCEDRYARYLHRKQVALLHSGISGLECTIQARVQDFKEADLSSSLVALDKHDTSLMGRVPNLWADNNARRMYWRDSSTHIPQPLSARLPIVSTPRSKSVPKRGSTSSWRDAESTMTPRPRHRFTVYPTETP</sequence>
<comment type="caution">
    <text evidence="2">The sequence shown here is derived from an EMBL/GenBank/DDBJ whole genome shotgun (WGS) entry which is preliminary data.</text>
</comment>
<dbReference type="EMBL" id="LGRX02007593">
    <property type="protein sequence ID" value="KAK3274668.1"/>
    <property type="molecule type" value="Genomic_DNA"/>
</dbReference>
<evidence type="ECO:0000313" key="3">
    <source>
        <dbReference type="Proteomes" id="UP001190700"/>
    </source>
</evidence>
<evidence type="ECO:0000256" key="1">
    <source>
        <dbReference type="SAM" id="MobiDB-lite"/>
    </source>
</evidence>
<keyword evidence="3" id="KW-1185">Reference proteome</keyword>
<gene>
    <name evidence="2" type="ORF">CYMTET_17160</name>
</gene>
<evidence type="ECO:0000313" key="2">
    <source>
        <dbReference type="EMBL" id="KAK3274668.1"/>
    </source>
</evidence>
<accession>A0AAE0L780</accession>
<reference evidence="2 3" key="1">
    <citation type="journal article" date="2015" name="Genome Biol. Evol.">
        <title>Comparative Genomics of a Bacterivorous Green Alga Reveals Evolutionary Causalities and Consequences of Phago-Mixotrophic Mode of Nutrition.</title>
        <authorList>
            <person name="Burns J.A."/>
            <person name="Paasch A."/>
            <person name="Narechania A."/>
            <person name="Kim E."/>
        </authorList>
    </citation>
    <scope>NUCLEOTIDE SEQUENCE [LARGE SCALE GENOMIC DNA]</scope>
    <source>
        <strain evidence="2 3">PLY_AMNH</strain>
    </source>
</reference>
<feature type="region of interest" description="Disordered" evidence="1">
    <location>
        <begin position="138"/>
        <end position="177"/>
    </location>
</feature>
<feature type="region of interest" description="Disordered" evidence="1">
    <location>
        <begin position="1"/>
        <end position="21"/>
    </location>
</feature>
<feature type="compositionally biased region" description="Polar residues" evidence="1">
    <location>
        <begin position="149"/>
        <end position="162"/>
    </location>
</feature>